<accession>A0A2S0KH16</accession>
<gene>
    <name evidence="2" type="ORF">C6V83_12605</name>
</gene>
<evidence type="ECO:0000313" key="3">
    <source>
        <dbReference type="Proteomes" id="UP000239814"/>
    </source>
</evidence>
<name>A0A2S0KH16_9ACTN</name>
<keyword evidence="1" id="KW-0472">Membrane</keyword>
<dbReference type="AlphaFoldDB" id="A0A2S0KH16"/>
<dbReference type="Proteomes" id="UP000239814">
    <property type="component" value="Chromosome"/>
</dbReference>
<keyword evidence="1" id="KW-1133">Transmembrane helix</keyword>
<organism evidence="2 3">
    <name type="scientific">Gordonia iterans</name>
    <dbReference type="NCBI Taxonomy" id="1004901"/>
    <lineage>
        <taxon>Bacteria</taxon>
        <taxon>Bacillati</taxon>
        <taxon>Actinomycetota</taxon>
        <taxon>Actinomycetes</taxon>
        <taxon>Mycobacteriales</taxon>
        <taxon>Gordoniaceae</taxon>
        <taxon>Gordonia</taxon>
    </lineage>
</organism>
<keyword evidence="3" id="KW-1185">Reference proteome</keyword>
<feature type="transmembrane region" description="Helical" evidence="1">
    <location>
        <begin position="30"/>
        <end position="63"/>
    </location>
</feature>
<keyword evidence="1" id="KW-0812">Transmembrane</keyword>
<dbReference type="KEGG" id="git:C6V83_12605"/>
<evidence type="ECO:0000256" key="1">
    <source>
        <dbReference type="SAM" id="Phobius"/>
    </source>
</evidence>
<sequence length="84" mass="8961">MRARDRRNTAAAPTADVFGVAWPLYKLHAVVAAVLAVAVVLVAGGSGVVAMWVSAIAMLAVWWGERVVIGARWDDGGRDHHARD</sequence>
<proteinExistence type="predicted"/>
<dbReference type="EMBL" id="CP027433">
    <property type="protein sequence ID" value="AVM00969.1"/>
    <property type="molecule type" value="Genomic_DNA"/>
</dbReference>
<reference evidence="2 3" key="1">
    <citation type="submission" date="2018-03" db="EMBL/GenBank/DDBJ databases">
        <title>Characteristics and genome of n-alkane degrading marine bacteria Gordonia iterans isolated from crude oil contaminated in Tae-an, South Korea.</title>
        <authorList>
            <person name="Lee S.-S."/>
            <person name="Kim H."/>
        </authorList>
    </citation>
    <scope>NUCLEOTIDE SEQUENCE [LARGE SCALE GENOMIC DNA]</scope>
    <source>
        <strain evidence="2 3">Co17</strain>
    </source>
</reference>
<evidence type="ECO:0000313" key="2">
    <source>
        <dbReference type="EMBL" id="AVM00969.1"/>
    </source>
</evidence>
<protein>
    <submittedName>
        <fullName evidence="2">Uncharacterized protein</fullName>
    </submittedName>
</protein>
<dbReference type="OrthoDB" id="4377074at2"/>